<comment type="catalytic activity">
    <reaction evidence="11">
        <text>GTP + H2O = GDP + phosphate + H(+)</text>
        <dbReference type="Rhea" id="RHEA:19669"/>
        <dbReference type="ChEBI" id="CHEBI:15377"/>
        <dbReference type="ChEBI" id="CHEBI:15378"/>
        <dbReference type="ChEBI" id="CHEBI:37565"/>
        <dbReference type="ChEBI" id="CHEBI:43474"/>
        <dbReference type="ChEBI" id="CHEBI:58189"/>
    </reaction>
</comment>
<dbReference type="SUPFAM" id="SSF88723">
    <property type="entry name" value="PIN domain-like"/>
    <property type="match status" value="1"/>
</dbReference>
<keyword evidence="8" id="KW-0342">GTP-binding</keyword>
<dbReference type="Pfam" id="PF02562">
    <property type="entry name" value="PhoH"/>
    <property type="match status" value="1"/>
</dbReference>
<comment type="similarity">
    <text evidence="10">In the N-terminal section; belongs to the PINc/VapC protein family.</text>
</comment>
<evidence type="ECO:0000256" key="4">
    <source>
        <dbReference type="ARBA" id="ARBA00022741"/>
    </source>
</evidence>
<keyword evidence="9" id="KW-0413">Isomerase</keyword>
<keyword evidence="5" id="KW-0378">Hydrolase</keyword>
<evidence type="ECO:0000256" key="9">
    <source>
        <dbReference type="ARBA" id="ARBA00023235"/>
    </source>
</evidence>
<evidence type="ECO:0000256" key="1">
    <source>
        <dbReference type="ARBA" id="ARBA00022649"/>
    </source>
</evidence>
<dbReference type="Proteomes" id="UP000019854">
    <property type="component" value="Unassembled WGS sequence"/>
</dbReference>
<dbReference type="Gene3D" id="3.40.50.300">
    <property type="entry name" value="P-loop containing nucleotide triphosphate hydrolases"/>
    <property type="match status" value="1"/>
</dbReference>
<dbReference type="InterPro" id="IPR002716">
    <property type="entry name" value="PIN_dom"/>
</dbReference>
<dbReference type="InterPro" id="IPR003714">
    <property type="entry name" value="PhoH"/>
</dbReference>
<comment type="catalytic activity">
    <reaction evidence="12">
        <text>ATP + H2O = ADP + phosphate + H(+)</text>
        <dbReference type="Rhea" id="RHEA:13065"/>
        <dbReference type="ChEBI" id="CHEBI:15377"/>
        <dbReference type="ChEBI" id="CHEBI:15378"/>
        <dbReference type="ChEBI" id="CHEBI:30616"/>
        <dbReference type="ChEBI" id="CHEBI:43474"/>
        <dbReference type="ChEBI" id="CHEBI:456216"/>
    </reaction>
</comment>
<keyword evidence="2" id="KW-0540">Nuclease</keyword>
<dbReference type="GO" id="GO:0005525">
    <property type="term" value="F:GTP binding"/>
    <property type="evidence" value="ECO:0007669"/>
    <property type="project" value="UniProtKB-KW"/>
</dbReference>
<dbReference type="InterPro" id="IPR029060">
    <property type="entry name" value="PIN-like_dom_sf"/>
</dbReference>
<evidence type="ECO:0000256" key="8">
    <source>
        <dbReference type="ARBA" id="ARBA00023134"/>
    </source>
</evidence>
<evidence type="ECO:0000256" key="15">
    <source>
        <dbReference type="ARBA" id="ARBA00066581"/>
    </source>
</evidence>
<evidence type="ECO:0000256" key="16">
    <source>
        <dbReference type="ARBA" id="ARBA00071584"/>
    </source>
</evidence>
<dbReference type="EMBL" id="JAOX01000001">
    <property type="protein sequence ID" value="ETZ88347.1"/>
    <property type="molecule type" value="Genomic_DNA"/>
</dbReference>
<comment type="caution">
    <text evidence="19">The sequence shown here is derived from an EMBL/GenBank/DDBJ whole genome shotgun (WGS) entry which is preliminary data.</text>
</comment>
<evidence type="ECO:0000259" key="18">
    <source>
        <dbReference type="SMART" id="SM00670"/>
    </source>
</evidence>
<dbReference type="InterPro" id="IPR051451">
    <property type="entry name" value="PhoH2-like"/>
</dbReference>
<dbReference type="AlphaFoldDB" id="A0A829PM15"/>
<keyword evidence="6" id="KW-0067">ATP-binding</keyword>
<evidence type="ECO:0000256" key="3">
    <source>
        <dbReference type="ARBA" id="ARBA00022723"/>
    </source>
</evidence>
<evidence type="ECO:0000313" key="19">
    <source>
        <dbReference type="EMBL" id="ETZ88347.1"/>
    </source>
</evidence>
<sequence length="428" mass="46200">MLDTSVLLSDPWATNRFAEHEVVIPLVVISELEGKRHHHELGWFARTALRMLDDLRLEYGRLDQSIPVGTQGGSLRVELNHTDPSVLPVGFRTDSNDSRILACALNLAAEGKLVTLVSKDIPLRVKAGAVGLAADEYRAQDVVNSGWTGMTELDTSADVIDSLFESGEVDLEAARDLPCHTGVRLLGGTSSALGRVNAEKRVQLVRGDREVFGLRGRSAEQRVALDILLDESVGIVSLGGKAGTGKSALALCAGLEAVLERRSHRKVVVFRPLYAVGGQELGYLPGSESEKMGPWAQAVFDTLEGLASPAVIEEVLSRGMLEVLPLTHIRGRSLHDSFVIVDEAQSLERNVLLTVLSRLGTGSRVVLTHDVAQRDNLRVGRHDGVAAVIEKLKGHPLFAHVTLVRSERSPIAALVTEMLEEFGPGLTA</sequence>
<dbReference type="EC" id="5.6.2.5" evidence="15"/>
<evidence type="ECO:0000256" key="6">
    <source>
        <dbReference type="ARBA" id="ARBA00022840"/>
    </source>
</evidence>
<proteinExistence type="inferred from homology"/>
<name>A0A829PM15_9MYCO</name>
<dbReference type="PANTHER" id="PTHR30473">
    <property type="entry name" value="PROTEIN PHOH"/>
    <property type="match status" value="1"/>
</dbReference>
<dbReference type="Gene3D" id="3.40.50.1010">
    <property type="entry name" value="5'-nuclease"/>
    <property type="match status" value="1"/>
</dbReference>
<comment type="catalytic activity">
    <reaction evidence="13">
        <text>n ATP + n H2O + wound RNA = n ADP + n phosphate + unwound RNA.</text>
        <dbReference type="EC" id="5.6.2.5"/>
    </reaction>
</comment>
<dbReference type="GO" id="GO:0004518">
    <property type="term" value="F:nuclease activity"/>
    <property type="evidence" value="ECO:0007669"/>
    <property type="project" value="UniProtKB-KW"/>
</dbReference>
<evidence type="ECO:0000256" key="14">
    <source>
        <dbReference type="ARBA" id="ARBA00060962"/>
    </source>
</evidence>
<organism evidence="19 20">
    <name type="scientific">Mycobacteroides abscessus MAB_030201_1075</name>
    <dbReference type="NCBI Taxonomy" id="1335410"/>
    <lineage>
        <taxon>Bacteria</taxon>
        <taxon>Bacillati</taxon>
        <taxon>Actinomycetota</taxon>
        <taxon>Actinomycetes</taxon>
        <taxon>Mycobacteriales</taxon>
        <taxon>Mycobacteriaceae</taxon>
        <taxon>Mycobacteroides</taxon>
        <taxon>Mycobacteroides abscessus</taxon>
    </lineage>
</organism>
<gene>
    <name evidence="19" type="ORF">L829_1906</name>
</gene>
<accession>A0A829PM15</accession>
<evidence type="ECO:0000256" key="17">
    <source>
        <dbReference type="ARBA" id="ARBA00076032"/>
    </source>
</evidence>
<keyword evidence="1" id="KW-1277">Toxin-antitoxin system</keyword>
<feature type="domain" description="PIN" evidence="18">
    <location>
        <begin position="1"/>
        <end position="125"/>
    </location>
</feature>
<evidence type="ECO:0000256" key="11">
    <source>
        <dbReference type="ARBA" id="ARBA00048548"/>
    </source>
</evidence>
<evidence type="ECO:0000256" key="10">
    <source>
        <dbReference type="ARBA" id="ARBA00046345"/>
    </source>
</evidence>
<dbReference type="SUPFAM" id="SSF52540">
    <property type="entry name" value="P-loop containing nucleoside triphosphate hydrolases"/>
    <property type="match status" value="1"/>
</dbReference>
<evidence type="ECO:0000256" key="13">
    <source>
        <dbReference type="ARBA" id="ARBA00052583"/>
    </source>
</evidence>
<dbReference type="FunFam" id="3.40.50.300:FF:000215">
    <property type="entry name" value="ATP-binding protein"/>
    <property type="match status" value="1"/>
</dbReference>
<dbReference type="GO" id="GO:0046872">
    <property type="term" value="F:metal ion binding"/>
    <property type="evidence" value="ECO:0007669"/>
    <property type="project" value="UniProtKB-KW"/>
</dbReference>
<protein>
    <recommendedName>
        <fullName evidence="16">Protein PhoH2</fullName>
        <ecNumber evidence="15">5.6.2.5</ecNumber>
    </recommendedName>
    <alternativeName>
        <fullName evidence="17">RNA 5'-3' helicase PhoH2</fullName>
    </alternativeName>
</protein>
<dbReference type="Pfam" id="PF13638">
    <property type="entry name" value="PIN_4"/>
    <property type="match status" value="1"/>
</dbReference>
<evidence type="ECO:0000256" key="2">
    <source>
        <dbReference type="ARBA" id="ARBA00022722"/>
    </source>
</evidence>
<dbReference type="GO" id="GO:0005829">
    <property type="term" value="C:cytosol"/>
    <property type="evidence" value="ECO:0007669"/>
    <property type="project" value="TreeGrafter"/>
</dbReference>
<dbReference type="PANTHER" id="PTHR30473:SF2">
    <property type="entry name" value="PIN DOMAIN-CONTAINING PROTEIN"/>
    <property type="match status" value="1"/>
</dbReference>
<evidence type="ECO:0000256" key="7">
    <source>
        <dbReference type="ARBA" id="ARBA00022842"/>
    </source>
</evidence>
<dbReference type="GO" id="GO:0016787">
    <property type="term" value="F:hydrolase activity"/>
    <property type="evidence" value="ECO:0007669"/>
    <property type="project" value="UniProtKB-KW"/>
</dbReference>
<dbReference type="CDD" id="cd09883">
    <property type="entry name" value="PIN_VapC_PhoHL-ATPase"/>
    <property type="match status" value="1"/>
</dbReference>
<keyword evidence="7" id="KW-0460">Magnesium</keyword>
<evidence type="ECO:0000256" key="5">
    <source>
        <dbReference type="ARBA" id="ARBA00022801"/>
    </source>
</evidence>
<dbReference type="SMART" id="SM00670">
    <property type="entry name" value="PINc"/>
    <property type="match status" value="1"/>
</dbReference>
<keyword evidence="3" id="KW-0479">Metal-binding</keyword>
<comment type="similarity">
    <text evidence="14">In the C-terminal section; belongs to the PhoH family.</text>
</comment>
<dbReference type="InterPro" id="IPR027417">
    <property type="entry name" value="P-loop_NTPase"/>
</dbReference>
<keyword evidence="4" id="KW-0547">Nucleotide-binding</keyword>
<dbReference type="GO" id="GO:0032574">
    <property type="term" value="F:5'-3' RNA helicase activity"/>
    <property type="evidence" value="ECO:0007669"/>
    <property type="project" value="UniProtKB-EC"/>
</dbReference>
<dbReference type="GO" id="GO:0005524">
    <property type="term" value="F:ATP binding"/>
    <property type="evidence" value="ECO:0007669"/>
    <property type="project" value="UniProtKB-KW"/>
</dbReference>
<evidence type="ECO:0000313" key="20">
    <source>
        <dbReference type="Proteomes" id="UP000019854"/>
    </source>
</evidence>
<evidence type="ECO:0000256" key="12">
    <source>
        <dbReference type="ARBA" id="ARBA00049360"/>
    </source>
</evidence>
<reference evidence="19 20" key="1">
    <citation type="submission" date="2014-01" db="EMBL/GenBank/DDBJ databases">
        <authorList>
            <person name="Zelazny A."/>
            <person name="Olivier K."/>
            <person name="Sampaio E.P."/>
            <person name="Holland S.M."/>
            <person name="Tallon L.J."/>
            <person name="Sadzewicz L.K."/>
            <person name="Sengamalay N."/>
            <person name="Fraser C.M."/>
            <person name="Hine E."/>
            <person name="Shefchek K.A."/>
            <person name="Das S.P."/>
            <person name="Shallom S.J."/>
            <person name="Agrawal S."/>
            <person name="Tettelin H."/>
        </authorList>
    </citation>
    <scope>NUCLEOTIDE SEQUENCE [LARGE SCALE GENOMIC DNA]</scope>
    <source>
        <strain evidence="19 20">MAB_030201_1075</strain>
    </source>
</reference>